<dbReference type="RefSeq" id="WP_306103097.1">
    <property type="nucleotide sequence ID" value="NZ_CP120983.1"/>
</dbReference>
<evidence type="ECO:0000313" key="2">
    <source>
        <dbReference type="EMBL" id="WLQ63371.1"/>
    </source>
</evidence>
<evidence type="ECO:0000313" key="3">
    <source>
        <dbReference type="Proteomes" id="UP001224433"/>
    </source>
</evidence>
<sequence length="1417" mass="157785">MKWPEIDFSQIRPLGAEGQRSGFEQFVCELAAEDCPAEGARFVSLHGAGGDGGVECFWTLPDGAEHGWQAKYWVTGDAVAKQQLDKSVSAALDVHPQLTKYVIAIPVDPTGPTVKRGTQPLRSSTKPRGRERKSLHEKVYDTGGWLDSWKQMAIDRDLTVTFEVEWATNLIARFKKIDTTGVRTRFWFDAEILAAQWWQDRLDEAVQAARPRYVPELSVRIPATQHALEALCSDGAWAHRVSVDITRLQKLNDRLRGNAFDGRKEVTEPELPAVRALGAKLVDALIQWREHPSEATTTVLQAALTAVQAASSRAETAEGARLDAAHQSGWDTPSWRQWNAEYMGTFPAAAMDALRELNRFLAELSDRVMGPTGHLRTERTAVVTSPAGMGKTFVTLDYVVQRLHSGRPSVFVHGRHFRDGPVLEQLRVLLGLPADLNGNDVLALLDQAGHSAGCPVLLVIDALNESRPRTVWRDELDTLITKINRFEHLRVVLTFRSHYRAQVLPQELVLPEIVHRGFDGVEYEALREYADFYRLEPPAAPPIQAEFSSPLFLRLLCEAFKEQGRLSLEEAAIGLDELVDLLLDQINRRISNQLNAPVADQIVHQAMHAIAERLGSGTQPWIDRTGAHTLLQDIWPGRTADRSLLECLVGEGLLAEDIDSSATRPRRNVVAMAFERLGHHLVVVAAMSELSNQKQVRQALSGGSLRQLLGIDTEPDPGLLEALSVVLGQLGMELTEFRDQVGEEQAIAAVVAGLPWRSGSSITEATIDCVDAALRRSETFGEAMDMLFRLAPRSGHLLNADYLDALFSARSMAALDAFLVPWLHGTKERGGAAHRLIAWARDRDISRTSSETCRLWTTAILWCTSCPDRRVRDDATLGAARLLIAHPELVPELLRQFLDVVDDWVSERACYAAYTALLRSGTATHWQEAARAVWNVVFADETPLNAALRDEARHIVEAAAERGALPADVDLARVEPPYPSAWPITWPSPVDVERYQEDRGDYPKLHFSCTADDFSTYVIESALRDRLGIDPDDAARRILLDAIELGYDPNHHAPFDRHVLNTYGSGRSKPSWIERIGKKYQWIAFARLLGQINDHVSPARDRWSPPKPATPGPQSTRLRQMDPTVCDAEPDAVVPPRPYVPAYAWDAYDQAPSPEAWIADDTGLPDLPVEFTGGTGPRVILAGNYDWRQEGERDESTPTLWAHLVSLFVKKYDLDALVSELTAKDLGHDVSRVGGARYGDGFVGEFPFGQHYGAETHLYKHEHDEPFGVPTIATTVDILGEYEYSTVNRISLIAPAPILFGPAPGDLSWDGKSAWHDAEGRPIAAVRNVFGEGQNELTIDRVWLEKWLEDHEMTIVWLELLGKDLLRSSFHNGHPGRLLRSRARHLTADGRIATLEPYYERIPSWHEDKSKDGFTLG</sequence>
<reference evidence="2 3" key="1">
    <citation type="submission" date="2023-03" db="EMBL/GenBank/DDBJ databases">
        <title>Isolation and description of six Streptomyces strains from soil environments, able to metabolize different microbial glucans.</title>
        <authorList>
            <person name="Widen T."/>
            <person name="Larsbrink J."/>
        </authorList>
    </citation>
    <scope>NUCLEOTIDE SEQUENCE [LARGE SCALE GENOMIC DNA]</scope>
    <source>
        <strain evidence="2 3">Alt3</strain>
    </source>
</reference>
<proteinExistence type="predicted"/>
<organism evidence="2 3">
    <name type="scientific">Streptomyces glycanivorans</name>
    <dbReference type="NCBI Taxonomy" id="3033808"/>
    <lineage>
        <taxon>Bacteria</taxon>
        <taxon>Bacillati</taxon>
        <taxon>Actinomycetota</taxon>
        <taxon>Actinomycetes</taxon>
        <taxon>Kitasatosporales</taxon>
        <taxon>Streptomycetaceae</taxon>
        <taxon>Streptomyces</taxon>
    </lineage>
</organism>
<keyword evidence="3" id="KW-1185">Reference proteome</keyword>
<dbReference type="Proteomes" id="UP001224433">
    <property type="component" value="Chromosome"/>
</dbReference>
<evidence type="ECO:0008006" key="4">
    <source>
        <dbReference type="Google" id="ProtNLM"/>
    </source>
</evidence>
<dbReference type="SUPFAM" id="SSF52540">
    <property type="entry name" value="P-loop containing nucleoside triphosphate hydrolases"/>
    <property type="match status" value="1"/>
</dbReference>
<dbReference type="EMBL" id="CP120983">
    <property type="protein sequence ID" value="WLQ63371.1"/>
    <property type="molecule type" value="Genomic_DNA"/>
</dbReference>
<evidence type="ECO:0000256" key="1">
    <source>
        <dbReference type="SAM" id="MobiDB-lite"/>
    </source>
</evidence>
<protein>
    <recommendedName>
        <fullName evidence="4">ATP-binding protein</fullName>
    </recommendedName>
</protein>
<accession>A0ABY9J9N9</accession>
<feature type="region of interest" description="Disordered" evidence="1">
    <location>
        <begin position="1097"/>
        <end position="1119"/>
    </location>
</feature>
<feature type="region of interest" description="Disordered" evidence="1">
    <location>
        <begin position="112"/>
        <end position="134"/>
    </location>
</feature>
<dbReference type="InterPro" id="IPR027417">
    <property type="entry name" value="P-loop_NTPase"/>
</dbReference>
<gene>
    <name evidence="2" type="ORF">P8A20_07065</name>
</gene>
<name>A0ABY9J9N9_9ACTN</name>